<dbReference type="SMART" id="SM00533">
    <property type="entry name" value="MUTSd"/>
    <property type="match status" value="1"/>
</dbReference>
<dbReference type="PANTHER" id="PTHR11361:SF148">
    <property type="entry name" value="DNA MISMATCH REPAIR PROTEIN MSH6"/>
    <property type="match status" value="1"/>
</dbReference>
<evidence type="ECO:0000256" key="12">
    <source>
        <dbReference type="SAM" id="MobiDB-lite"/>
    </source>
</evidence>
<keyword evidence="7 9" id="KW-0234">DNA repair</keyword>
<feature type="compositionally biased region" description="Basic and acidic residues" evidence="12">
    <location>
        <begin position="77"/>
        <end position="90"/>
    </location>
</feature>
<keyword evidence="4 9" id="KW-0227">DNA damage</keyword>
<evidence type="ECO:0000256" key="1">
    <source>
        <dbReference type="ARBA" id="ARBA00004123"/>
    </source>
</evidence>
<dbReference type="GO" id="GO:0030983">
    <property type="term" value="F:mismatched DNA binding"/>
    <property type="evidence" value="ECO:0007669"/>
    <property type="project" value="UniProtKB-UniRule"/>
</dbReference>
<feature type="compositionally biased region" description="Acidic residues" evidence="12">
    <location>
        <begin position="66"/>
        <end position="76"/>
    </location>
</feature>
<dbReference type="Pfam" id="PF05190">
    <property type="entry name" value="MutS_IV"/>
    <property type="match status" value="1"/>
</dbReference>
<evidence type="ECO:0000256" key="8">
    <source>
        <dbReference type="ARBA" id="ARBA00023242"/>
    </source>
</evidence>
<dbReference type="InterPro" id="IPR007695">
    <property type="entry name" value="DNA_mismatch_repair_MutS-lik_N"/>
</dbReference>
<dbReference type="SUPFAM" id="SSF48334">
    <property type="entry name" value="DNA repair protein MutS, domain III"/>
    <property type="match status" value="1"/>
</dbReference>
<dbReference type="SUPFAM" id="SSF53150">
    <property type="entry name" value="DNA repair protein MutS, domain II"/>
    <property type="match status" value="1"/>
</dbReference>
<dbReference type="InterPro" id="IPR036678">
    <property type="entry name" value="MutS_con_dom_sf"/>
</dbReference>
<evidence type="ECO:0000259" key="13">
    <source>
        <dbReference type="PROSITE" id="PS00486"/>
    </source>
</evidence>
<keyword evidence="3 9" id="KW-0547">Nucleotide-binding</keyword>
<dbReference type="Pfam" id="PF00488">
    <property type="entry name" value="MutS_V"/>
    <property type="match status" value="1"/>
</dbReference>
<dbReference type="Gene3D" id="3.40.1170.10">
    <property type="entry name" value="DNA repair protein MutS, domain I"/>
    <property type="match status" value="1"/>
</dbReference>
<dbReference type="InterPro" id="IPR045076">
    <property type="entry name" value="MutS"/>
</dbReference>
<dbReference type="PhylomeDB" id="A0A061BC02"/>
<dbReference type="SUPFAM" id="SSF52540">
    <property type="entry name" value="P-loop containing nucleoside triphosphate hydrolases"/>
    <property type="match status" value="1"/>
</dbReference>
<dbReference type="GO" id="GO:0006298">
    <property type="term" value="P:mismatch repair"/>
    <property type="evidence" value="ECO:0007669"/>
    <property type="project" value="InterPro"/>
</dbReference>
<dbReference type="Pfam" id="PF05192">
    <property type="entry name" value="MutS_III"/>
    <property type="match status" value="1"/>
</dbReference>
<dbReference type="InterPro" id="IPR027417">
    <property type="entry name" value="P-loop_NTPase"/>
</dbReference>
<feature type="compositionally biased region" description="Acidic residues" evidence="12">
    <location>
        <begin position="176"/>
        <end position="204"/>
    </location>
</feature>
<dbReference type="GO" id="GO:0005524">
    <property type="term" value="F:ATP binding"/>
    <property type="evidence" value="ECO:0007669"/>
    <property type="project" value="UniProtKB-UniRule"/>
</dbReference>
<evidence type="ECO:0000256" key="4">
    <source>
        <dbReference type="ARBA" id="ARBA00022763"/>
    </source>
</evidence>
<dbReference type="PROSITE" id="PS00486">
    <property type="entry name" value="DNA_MISMATCH_REPAIR_2"/>
    <property type="match status" value="1"/>
</dbReference>
<dbReference type="Gene3D" id="1.10.1420.10">
    <property type="match status" value="2"/>
</dbReference>
<keyword evidence="5 9" id="KW-0067">ATP-binding</keyword>
<comment type="function">
    <text evidence="9 10">Component of the post-replicative DNA mismatch repair system (MMR).</text>
</comment>
<evidence type="ECO:0000313" key="14">
    <source>
        <dbReference type="EMBL" id="CDR47479.1"/>
    </source>
</evidence>
<feature type="compositionally biased region" description="Polar residues" evidence="12">
    <location>
        <begin position="109"/>
        <end position="120"/>
    </location>
</feature>
<accession>A0A061BC02</accession>
<sequence>MVAVAKTPKRTTVKKTASLDGKLKQSSLLSFFGQGKKKEAPAAKKETSSSDSLPSPSSSPSKDEDLTGVEDGDDDKENTRETSIDDEPKKVAPATPSTPSEPVIKRPLQVSNTHVNAQDAQQDEEKTELPPSSPTEVRRSKKKVCYAELSDDDDNDEADISISKSNNRKKRRVIQDDDEEDFVPEDKDESDDDMQDFVVPDDFEDNKVVSISDDDDDFIEVTKSKPKKKSSASPSPLTTSSNSKLQQFSSNSTYNPSTPSKKVSPSRAKPAPKHQKFTKENEERYQWLVDIRDAEKRSIGDPDYDPRTLYIPQSAWAKFTNFEKQYWEIKSKMWDCIVFFKKGKFYELYEKDAMIAHNEFDLKIAGGGRANMQLAGIPEMSFDFWATSFISKGFKVAKVDQTETALGKEIRESDAKAAKAKTTGGKKAVIERELKCVLTAGTLTDETMLLDDMAMYCCSIKEEADPEDSHGKIFGVAFIDTATGAINLTEFKDDSECTKLETLISQLRPKEIIVPKNGVSNIAMRILKFNCQNNAIFNIVKPDTEFFDFDTTFEILTRSKYFPAENLDDLSQWPVTLKAFYESRKMVGFSAFGGLLWYLQSLKLDTSLISQGNISPYTTIKPSTNLVLDGQTLQNLEIFANSFDGSDRGTLFKLVNRSTTAFGKRLLKTWIVHPLLHKDDIETRLDAVDQLLEDGDLRAILEETLVKLPDLERLVSRVHAGQLKLKDFTRVIEGFEDIASMYRRLDGHEMKGALRALHQSFPAEITECLEKWSDAFDRVKAKDQDILILSKGVEEDYDNSKQVISDLENELNIKLKEYRREFKTQSIEYKDFGKELYTIEMPVSIKVPSSWKQMGASKKTKRYWSPEVEALSKKYARAKEIHKILEDSLKTRMLLRFDKDYSTWNNVISCVAKFDCLLSLAKTSESIGFPAVRPQFIDSDTGVLEFSELRHPFFNTGVHSAKEFIPNSITLGGEHANMGLLTGANAAGKSTVLRMTCIAVILAQIGCYVPASSARLTPVDRIMTRLGANDNIMQGKSTFYVELSETKRILENATPKSLLVLDELGRGGSSSDGFAIAEAVLHHIVTHVQSLGFFATHYASLGESFKSHPQIQPYRMAIIVDDASKSITFLYKLEEGAAEGSFGMHVAAMCGIDRGIIDCAEKAAEEHEHTSMLKKSFTESTSVLPLGLQSDVSRLVSSGCGDGVLVYNETVKKHALQSIFSMIDGL</sequence>
<dbReference type="FunFam" id="3.40.1170.10:FF:000002">
    <property type="entry name" value="DNA mismatch repair protein"/>
    <property type="match status" value="1"/>
</dbReference>
<reference evidence="14" key="1">
    <citation type="journal article" date="2014" name="Genome Announc.">
        <title>Genome sequence of the yeast Cyberlindnera fabianii (Hansenula fabianii).</title>
        <authorList>
            <person name="Freel K.C."/>
            <person name="Sarilar V."/>
            <person name="Neuveglise C."/>
            <person name="Devillers H."/>
            <person name="Friedrich A."/>
            <person name="Schacherer J."/>
        </authorList>
    </citation>
    <scope>NUCLEOTIDE SEQUENCE</scope>
    <source>
        <strain evidence="14">YJS4271</strain>
    </source>
</reference>
<evidence type="ECO:0000256" key="11">
    <source>
        <dbReference type="SAM" id="Coils"/>
    </source>
</evidence>
<feature type="coiled-coil region" evidence="11">
    <location>
        <begin position="790"/>
        <end position="817"/>
    </location>
</feature>
<dbReference type="NCBIfam" id="NF003810">
    <property type="entry name" value="PRK05399.1"/>
    <property type="match status" value="1"/>
</dbReference>
<dbReference type="VEuPathDB" id="FungiDB:BON22_5232"/>
<dbReference type="InterPro" id="IPR007861">
    <property type="entry name" value="DNA_mismatch_repair_MutS_clamp"/>
</dbReference>
<dbReference type="InterPro" id="IPR036187">
    <property type="entry name" value="DNA_mismatch_repair_MutS_sf"/>
</dbReference>
<dbReference type="InterPro" id="IPR007696">
    <property type="entry name" value="DNA_mismatch_repair_MutS_core"/>
</dbReference>
<dbReference type="AlphaFoldDB" id="A0A061BC02"/>
<dbReference type="GO" id="GO:0032301">
    <property type="term" value="C:MutSalpha complex"/>
    <property type="evidence" value="ECO:0007669"/>
    <property type="project" value="TreeGrafter"/>
</dbReference>
<dbReference type="Pfam" id="PF05188">
    <property type="entry name" value="MutS_II"/>
    <property type="match status" value="1"/>
</dbReference>
<feature type="compositionally biased region" description="Low complexity" evidence="12">
    <location>
        <begin position="49"/>
        <end position="60"/>
    </location>
</feature>
<dbReference type="Pfam" id="PF01624">
    <property type="entry name" value="MutS_I"/>
    <property type="match status" value="1"/>
</dbReference>
<dbReference type="SMART" id="SM00534">
    <property type="entry name" value="MUTSac"/>
    <property type="match status" value="1"/>
</dbReference>
<evidence type="ECO:0000256" key="7">
    <source>
        <dbReference type="ARBA" id="ARBA00023204"/>
    </source>
</evidence>
<evidence type="ECO:0000256" key="5">
    <source>
        <dbReference type="ARBA" id="ARBA00022840"/>
    </source>
</evidence>
<feature type="compositionally biased region" description="Basic and acidic residues" evidence="12">
    <location>
        <begin position="36"/>
        <end position="48"/>
    </location>
</feature>
<dbReference type="PIRSF" id="PIRSF037677">
    <property type="entry name" value="DNA_mis_repair_Msh6"/>
    <property type="match status" value="1"/>
</dbReference>
<keyword evidence="11" id="KW-0175">Coiled coil</keyword>
<dbReference type="InterPro" id="IPR007860">
    <property type="entry name" value="DNA_mmatch_repair_MutS_con_dom"/>
</dbReference>
<evidence type="ECO:0000256" key="10">
    <source>
        <dbReference type="RuleBase" id="RU003756"/>
    </source>
</evidence>
<organism evidence="14">
    <name type="scientific">Cyberlindnera fabianii</name>
    <name type="common">Yeast</name>
    <name type="synonym">Hansenula fabianii</name>
    <dbReference type="NCBI Taxonomy" id="36022"/>
    <lineage>
        <taxon>Eukaryota</taxon>
        <taxon>Fungi</taxon>
        <taxon>Dikarya</taxon>
        <taxon>Ascomycota</taxon>
        <taxon>Saccharomycotina</taxon>
        <taxon>Saccharomycetes</taxon>
        <taxon>Phaffomycetales</taxon>
        <taxon>Phaffomycetaceae</taxon>
        <taxon>Cyberlindnera</taxon>
    </lineage>
</organism>
<evidence type="ECO:0000256" key="2">
    <source>
        <dbReference type="ARBA" id="ARBA00006271"/>
    </source>
</evidence>
<evidence type="ECO:0000256" key="3">
    <source>
        <dbReference type="ARBA" id="ARBA00022741"/>
    </source>
</evidence>
<evidence type="ECO:0000256" key="9">
    <source>
        <dbReference type="PIRNR" id="PIRNR037677"/>
    </source>
</evidence>
<protein>
    <recommendedName>
        <fullName evidence="9">DNA mismatch repair protein</fullName>
    </recommendedName>
</protein>
<name>A0A061BC02_CYBFA</name>
<gene>
    <name evidence="14" type="ORF">CYFA0S_32e00760g</name>
</gene>
<dbReference type="FunFam" id="3.40.50.300:FF:000771">
    <property type="entry name" value="DNA mismatch repair protein"/>
    <property type="match status" value="1"/>
</dbReference>
<evidence type="ECO:0000256" key="6">
    <source>
        <dbReference type="ARBA" id="ARBA00023125"/>
    </source>
</evidence>
<keyword evidence="8" id="KW-0539">Nucleus</keyword>
<dbReference type="GO" id="GO:0016887">
    <property type="term" value="F:ATP hydrolysis activity"/>
    <property type="evidence" value="ECO:0007669"/>
    <property type="project" value="UniProtKB-ARBA"/>
</dbReference>
<dbReference type="OrthoDB" id="10252754at2759"/>
<comment type="subcellular location">
    <subcellularLocation>
        <location evidence="1">Nucleus</location>
    </subcellularLocation>
</comment>
<dbReference type="FunFam" id="1.10.1420.10:FF:000019">
    <property type="entry name" value="DNA mismatch repair protein"/>
    <property type="match status" value="1"/>
</dbReference>
<dbReference type="InterPro" id="IPR016151">
    <property type="entry name" value="DNA_mismatch_repair_MutS_N"/>
</dbReference>
<dbReference type="InterPro" id="IPR000432">
    <property type="entry name" value="DNA_mismatch_repair_MutS_C"/>
</dbReference>
<dbReference type="PANTHER" id="PTHR11361">
    <property type="entry name" value="DNA MISMATCH REPAIR PROTEIN MUTS FAMILY MEMBER"/>
    <property type="match status" value="1"/>
</dbReference>
<comment type="similarity">
    <text evidence="2 9 10">Belongs to the DNA mismatch repair MutS family.</text>
</comment>
<dbReference type="EMBL" id="LK052917">
    <property type="protein sequence ID" value="CDR47479.1"/>
    <property type="molecule type" value="Genomic_DNA"/>
</dbReference>
<feature type="domain" description="DNA mismatch repair proteins mutS family" evidence="13">
    <location>
        <begin position="1057"/>
        <end position="1073"/>
    </location>
</feature>
<dbReference type="InterPro" id="IPR017261">
    <property type="entry name" value="DNA_mismatch_repair_MutS/MSH"/>
</dbReference>
<proteinExistence type="inferred from homology"/>
<feature type="compositionally biased region" description="Acidic residues" evidence="12">
    <location>
        <begin position="149"/>
        <end position="159"/>
    </location>
</feature>
<dbReference type="GO" id="GO:0140664">
    <property type="term" value="F:ATP-dependent DNA damage sensor activity"/>
    <property type="evidence" value="ECO:0007669"/>
    <property type="project" value="InterPro"/>
</dbReference>
<feature type="compositionally biased region" description="Low complexity" evidence="12">
    <location>
        <begin position="231"/>
        <end position="260"/>
    </location>
</feature>
<keyword evidence="6 9" id="KW-0238">DNA-binding</keyword>
<dbReference type="Gene3D" id="3.40.50.300">
    <property type="entry name" value="P-loop containing nucleotide triphosphate hydrolases"/>
    <property type="match status" value="1"/>
</dbReference>
<feature type="region of interest" description="Disordered" evidence="12">
    <location>
        <begin position="1"/>
        <end position="280"/>
    </location>
</feature>
<dbReference type="SUPFAM" id="SSF55271">
    <property type="entry name" value="DNA repair protein MutS, domain I"/>
    <property type="match status" value="1"/>
</dbReference>
<dbReference type="Gene3D" id="3.30.420.110">
    <property type="entry name" value="MutS, connector domain"/>
    <property type="match status" value="1"/>
</dbReference>